<accession>A0A7C9JDQ3</accession>
<dbReference type="RefSeq" id="WP_161479846.1">
    <property type="nucleotide sequence ID" value="NZ_WXEW01000003.1"/>
</dbReference>
<proteinExistence type="predicted"/>
<dbReference type="AlphaFoldDB" id="A0A7C9JDQ3"/>
<evidence type="ECO:0000313" key="2">
    <source>
        <dbReference type="Proteomes" id="UP000479526"/>
    </source>
</evidence>
<organism evidence="1 2">
    <name type="scientific">Herbidospora solisilvae</name>
    <dbReference type="NCBI Taxonomy" id="2696284"/>
    <lineage>
        <taxon>Bacteria</taxon>
        <taxon>Bacillati</taxon>
        <taxon>Actinomycetota</taxon>
        <taxon>Actinomycetes</taxon>
        <taxon>Streptosporangiales</taxon>
        <taxon>Streptosporangiaceae</taxon>
        <taxon>Herbidospora</taxon>
    </lineage>
</organism>
<protein>
    <submittedName>
        <fullName evidence="1">Uncharacterized protein</fullName>
    </submittedName>
</protein>
<evidence type="ECO:0000313" key="1">
    <source>
        <dbReference type="EMBL" id="NAS22483.1"/>
    </source>
</evidence>
<dbReference type="Proteomes" id="UP000479526">
    <property type="component" value="Unassembled WGS sequence"/>
</dbReference>
<comment type="caution">
    <text evidence="1">The sequence shown here is derived from an EMBL/GenBank/DDBJ whole genome shotgun (WGS) entry which is preliminary data.</text>
</comment>
<name>A0A7C9JDQ3_9ACTN</name>
<keyword evidence="2" id="KW-1185">Reference proteome</keyword>
<dbReference type="EMBL" id="WXEW01000003">
    <property type="protein sequence ID" value="NAS22483.1"/>
    <property type="molecule type" value="Genomic_DNA"/>
</dbReference>
<sequence length="86" mass="9898">MLEPAALSDGGQREVRPARSILILCDDGAWHSGVIKTWARDRDRRWACLVDYYAGEHHFEAWFVYCAAAIRSVPDWSDDPRHLGER</sequence>
<reference evidence="1 2" key="1">
    <citation type="submission" date="2020-01" db="EMBL/GenBank/DDBJ databases">
        <title>Herbidospora sp. NEAU-GS84 nov., a novel actinomycete isolated from soil.</title>
        <authorList>
            <person name="Han L."/>
        </authorList>
    </citation>
    <scope>NUCLEOTIDE SEQUENCE [LARGE SCALE GENOMIC DNA]</scope>
    <source>
        <strain evidence="1 2">NEAU-GS84</strain>
    </source>
</reference>
<gene>
    <name evidence="1" type="ORF">GT755_12400</name>
</gene>